<evidence type="ECO:0000256" key="2">
    <source>
        <dbReference type="SAM" id="MobiDB-lite"/>
    </source>
</evidence>
<feature type="compositionally biased region" description="Polar residues" evidence="2">
    <location>
        <begin position="2069"/>
        <end position="2084"/>
    </location>
</feature>
<dbReference type="InterPro" id="IPR008395">
    <property type="entry name" value="Agenet-like_dom"/>
</dbReference>
<dbReference type="Proteomes" id="UP001161247">
    <property type="component" value="Chromosome 2"/>
</dbReference>
<feature type="region of interest" description="Disordered" evidence="2">
    <location>
        <begin position="812"/>
        <end position="909"/>
    </location>
</feature>
<proteinExistence type="predicted"/>
<dbReference type="PANTHER" id="PTHR48429:SF1">
    <property type="entry name" value="AGENET DOMAIN-CONTAINING PROTEIN"/>
    <property type="match status" value="1"/>
</dbReference>
<feature type="compositionally biased region" description="Polar residues" evidence="2">
    <location>
        <begin position="1994"/>
        <end position="2009"/>
    </location>
</feature>
<feature type="compositionally biased region" description="Basic and acidic residues" evidence="2">
    <location>
        <begin position="1936"/>
        <end position="1945"/>
    </location>
</feature>
<evidence type="ECO:0000256" key="1">
    <source>
        <dbReference type="SAM" id="Coils"/>
    </source>
</evidence>
<protein>
    <submittedName>
        <fullName evidence="4">OLC1v1031796C1</fullName>
    </submittedName>
</protein>
<feature type="region of interest" description="Disordered" evidence="2">
    <location>
        <begin position="1804"/>
        <end position="1833"/>
    </location>
</feature>
<dbReference type="SMART" id="SM00743">
    <property type="entry name" value="Agenet"/>
    <property type="match status" value="2"/>
</dbReference>
<feature type="region of interest" description="Disordered" evidence="2">
    <location>
        <begin position="162"/>
        <end position="194"/>
    </location>
</feature>
<feature type="region of interest" description="Disordered" evidence="2">
    <location>
        <begin position="1515"/>
        <end position="1537"/>
    </location>
</feature>
<feature type="compositionally biased region" description="Basic and acidic residues" evidence="2">
    <location>
        <begin position="166"/>
        <end position="179"/>
    </location>
</feature>
<feature type="domain" description="Agenet" evidence="3">
    <location>
        <begin position="1730"/>
        <end position="1788"/>
    </location>
</feature>
<sequence length="2130" mass="226275">MDNDDSDYQGPGLHLVGEENSKVSPVLRPFSLPKFDFDVAQIRFDSLVENEVFLGIPSQEDNQWIEDFSRGSSGLEFSSGAADSCPIPRHNNVWSEATSSETVEMLLNSVGQEEMVPGEPSIQESNGGDELPSLTNQMNDKMDIVKDTHSVAAPVEVVGEVSETNQYRDKEGNGRRMSEEAQEGDLSAGASSEKISQGLTQINIQVEMSCSENQREECTVGDNSLKDHIQDDPSIPKVEILDAAESVQDASAITEKVQANSSVPEVEIQNAERPVQDTAPVIEKLDYQIVESDLSHENATSLTDNSIVLHDVPLVGEKVNEASAETCANDFHHPVQDAPSEERSGECAVEFTPGDSQEPSSLTPVGNSNLQTMEVPFIEGSFADEKDGNRDTGHRKVAGPSVILAEASVLSELQNQSSEQGGLAIIQGDNLSESHMLPGMQQSSIPVGDDSSVIPPDLKDGRDISGIHNEETSAPVLVPAQMDVSSGGIIEEFSSSKHDDAHSLLIHEKVAESTLSDSGTLEVELVGPLNEGKVAASFLGEVAEGNVGTIHGLESDASSKSFMEPNSEGLGNGNVLPKTIENSPSAVTAAEDVLMHTGENQLDQVDQDREMQIGTDAKSSLQASGDEVPQQCPDSEAKVSAVESSDNISVKDLPEVCNHSADILVAETSLQTNNAKQVVSETSVDLSDNKELSPVHPELNTELKGGVEETEIPKPEEPLREKDHASESQNTSGEGIGAETEKTNIISEEVVVGPGLSRTDTDERAGVKEDKVETLSSCNSKEAATSMVSSNSMAPGVNVASEGEKSFTFDINPLAGVSGEEPKKPQQTTSQIKAQKKSMVLDGSPLTSGSGQTNPTVVHEISHESQKTPGKGASSGTRKGASERKPRRGSSKSGKENARKGNFVKETGGVQATRFDMGSVERTGGKTGTVLSVPGSSLPDLNTSATVSILFQQPFTDPQQVQLRAQILVYGSIIQGVPPDEACMMSAFDGARSLWEPAWRACLERHHVQKSLPSSSGTPLQSRSGLKPLDQGKKQGSSLSKVVSTPAGRVSSKSTPSPAVTPMIPLSSPLWNISTPSGDVPSNNLVRGAVLDYATLSPLHAYQTPNVRNFPGHTSTWPSQAPFPGSLVSSVQTSAADVRFTSQPVAEISKLIPSTEPSVAISSTVKSTPANPIAHGGGSGVLSGSSSLPDVAKVSVTAQPSSEKRSRKRKKNSVGEDLGQIAVPLPLMGTVSTPGTTKDAPRKADVAVDVSLGVLVSRSDTEVASHPAPTSHFSTSVAVSTPSNFVLNSSDKSLAAISPVSSVDHTKVGNSTIGKSPLKAEDIAKVQEAKLQAEEAAGHAAIAVTHCQNVWCQLDKHKNSGLMSDVEAKVASAAVVIAASASIAKAAAAAAKIASNVALQAKLLVDETLISNGTQKSAQADLISVPSMVNMGNATPASILKVGDGSNGSSSIIFAAREAARKKIEAASAAARHAENLEAIVKAAELAAEAVSQAGKVVAMGDPLPIDKLVEAGPEGFLKGSKSPSGQGAKPNVVGNISNTNSIQELADAVVGQPEIQSSKDARIQNSSPLPPEISKNLVEDPTKGIEAVSPSVTRSGKDLRGQKGRKPSSLNKTPGVAPESDISRSAAYETAVTSNDSGGIKEGCLVEVFKDNGDFTGAWFSANVLSLKGGKASVSYTDLDSVDESGKLKEWVPLGADGSKPPRIRLPHPMTIVLYEGARKRRRAENREYTWSIGERVDAWIENGWREGVILEKNKKDETTLSIHFPAQGKTSDVKAWHLRPTLVWKDGDWIECSNFRESLKGDTPQEKRLKMGSPPVESKGKAKLSKSIDFSETGKSEESRLLPLSANEKIFNIGNTKNDKKPETLRTMRSGLQKEGSKVIFGVPKPGKKRKFMDVSKHYVSEHSSKNNVPSDSEKFTKYLMPQGPGSRGWKINSKVDPKEKQVAAESNSRPKGLKPGKHPNLSSRAVPQKNNSVASSVSSLKDRTSNDDNESSQQNVSEFVSTSNNEEASEDETLLPVAAKRAAKPNARPERMRKGRLAPTVGKLAKVEVKDKSIPEAAEPRRSNRRIQPTSRLLEGLQSSLLIPKMPPVSHDKNQKNNSRGLPRGNEVFCHSSLFSSWTSHPLSPKR</sequence>
<feature type="region of interest" description="Disordered" evidence="2">
    <location>
        <begin position="1559"/>
        <end position="1623"/>
    </location>
</feature>
<feature type="compositionally biased region" description="Basic and acidic residues" evidence="2">
    <location>
        <begin position="335"/>
        <end position="345"/>
    </location>
</feature>
<feature type="compositionally biased region" description="Polar residues" evidence="2">
    <location>
        <begin position="354"/>
        <end position="367"/>
    </location>
</feature>
<feature type="region of interest" description="Disordered" evidence="2">
    <location>
        <begin position="1192"/>
        <end position="1218"/>
    </location>
</feature>
<dbReference type="Pfam" id="PF05641">
    <property type="entry name" value="Agenet"/>
    <property type="match status" value="1"/>
</dbReference>
<keyword evidence="1" id="KW-0175">Coiled coil</keyword>
<feature type="compositionally biased region" description="Basic and acidic residues" evidence="2">
    <location>
        <begin position="2048"/>
        <end position="2065"/>
    </location>
</feature>
<feature type="compositionally biased region" description="Polar residues" evidence="2">
    <location>
        <begin position="1034"/>
        <end position="1043"/>
    </location>
</feature>
<gene>
    <name evidence="4" type="ORF">OLC1_LOCUS6675</name>
</gene>
<feature type="region of interest" description="Disordered" evidence="2">
    <location>
        <begin position="681"/>
        <end position="797"/>
    </location>
</feature>
<feature type="compositionally biased region" description="Basic and acidic residues" evidence="2">
    <location>
        <begin position="687"/>
        <end position="726"/>
    </location>
</feature>
<evidence type="ECO:0000259" key="3">
    <source>
        <dbReference type="SMART" id="SM00743"/>
    </source>
</evidence>
<feature type="region of interest" description="Disordered" evidence="2">
    <location>
        <begin position="335"/>
        <end position="367"/>
    </location>
</feature>
<accession>A0AAV1CK45</accession>
<feature type="compositionally biased region" description="Polar residues" evidence="2">
    <location>
        <begin position="1011"/>
        <end position="1024"/>
    </location>
</feature>
<feature type="compositionally biased region" description="Polar residues" evidence="2">
    <location>
        <begin position="1963"/>
        <end position="1982"/>
    </location>
</feature>
<feature type="compositionally biased region" description="Polar residues" evidence="2">
    <location>
        <begin position="845"/>
        <end position="856"/>
    </location>
</feature>
<dbReference type="EMBL" id="OX459119">
    <property type="protein sequence ID" value="CAI9095781.1"/>
    <property type="molecule type" value="Genomic_DNA"/>
</dbReference>
<organism evidence="4 5">
    <name type="scientific">Oldenlandia corymbosa var. corymbosa</name>
    <dbReference type="NCBI Taxonomy" id="529605"/>
    <lineage>
        <taxon>Eukaryota</taxon>
        <taxon>Viridiplantae</taxon>
        <taxon>Streptophyta</taxon>
        <taxon>Embryophyta</taxon>
        <taxon>Tracheophyta</taxon>
        <taxon>Spermatophyta</taxon>
        <taxon>Magnoliopsida</taxon>
        <taxon>eudicotyledons</taxon>
        <taxon>Gunneridae</taxon>
        <taxon>Pentapetalae</taxon>
        <taxon>asterids</taxon>
        <taxon>lamiids</taxon>
        <taxon>Gentianales</taxon>
        <taxon>Rubiaceae</taxon>
        <taxon>Rubioideae</taxon>
        <taxon>Spermacoceae</taxon>
        <taxon>Hedyotis-Oldenlandia complex</taxon>
        <taxon>Oldenlandia</taxon>
    </lineage>
</organism>
<feature type="compositionally biased region" description="Polar residues" evidence="2">
    <location>
        <begin position="774"/>
        <end position="793"/>
    </location>
</feature>
<feature type="coiled-coil region" evidence="1">
    <location>
        <begin position="1457"/>
        <end position="1494"/>
    </location>
</feature>
<feature type="region of interest" description="Disordered" evidence="2">
    <location>
        <begin position="1010"/>
        <end position="1061"/>
    </location>
</feature>
<feature type="region of interest" description="Disordered" evidence="2">
    <location>
        <begin position="1901"/>
        <end position="2109"/>
    </location>
</feature>
<dbReference type="PANTHER" id="PTHR48429">
    <property type="entry name" value="AGENET DOMAIN-CONTAINING PROTEIN"/>
    <property type="match status" value="1"/>
</dbReference>
<dbReference type="InterPro" id="IPR014002">
    <property type="entry name" value="Agenet_dom_plant"/>
</dbReference>
<name>A0AAV1CK45_OLDCO</name>
<dbReference type="InterPro" id="IPR055274">
    <property type="entry name" value="SWO1"/>
</dbReference>
<feature type="domain" description="Agenet" evidence="3">
    <location>
        <begin position="1639"/>
        <end position="1708"/>
    </location>
</feature>
<feature type="compositionally biased region" description="Basic and acidic residues" evidence="2">
    <location>
        <begin position="759"/>
        <end position="773"/>
    </location>
</feature>
<evidence type="ECO:0000313" key="4">
    <source>
        <dbReference type="EMBL" id="CAI9095781.1"/>
    </source>
</evidence>
<evidence type="ECO:0000313" key="5">
    <source>
        <dbReference type="Proteomes" id="UP001161247"/>
    </source>
</evidence>
<keyword evidence="5" id="KW-1185">Reference proteome</keyword>
<reference evidence="4" key="1">
    <citation type="submission" date="2023-03" db="EMBL/GenBank/DDBJ databases">
        <authorList>
            <person name="Julca I."/>
        </authorList>
    </citation>
    <scope>NUCLEOTIDE SEQUENCE</scope>
</reference>